<keyword evidence="3" id="KW-1185">Reference proteome</keyword>
<evidence type="ECO:0000313" key="3">
    <source>
        <dbReference type="Proteomes" id="UP000005326"/>
    </source>
</evidence>
<dbReference type="AlphaFoldDB" id="B0MQE9"/>
<keyword evidence="1" id="KW-0732">Signal</keyword>
<reference evidence="2" key="1">
    <citation type="submission" date="2007-10" db="EMBL/GenBank/DDBJ databases">
        <authorList>
            <person name="Fulton L."/>
            <person name="Clifton S."/>
            <person name="Fulton B."/>
            <person name="Xu J."/>
            <person name="Minx P."/>
            <person name="Pepin K.H."/>
            <person name="Johnson M."/>
            <person name="Thiruvilangam P."/>
            <person name="Bhonagiri V."/>
            <person name="Nash W.E."/>
            <person name="Mardis E.R."/>
            <person name="Wilson R.K."/>
        </authorList>
    </citation>
    <scope>NUCLEOTIDE SEQUENCE [LARGE SCALE GENOMIC DNA]</scope>
    <source>
        <strain evidence="2">DSM 15702</strain>
    </source>
</reference>
<gene>
    <name evidence="2" type="ORF">EUBSIR_02065</name>
</gene>
<protein>
    <submittedName>
        <fullName evidence="2">Uncharacterized protein</fullName>
    </submittedName>
</protein>
<name>B0MQE9_9FIRM</name>
<dbReference type="EMBL" id="ABCA03000051">
    <property type="protein sequence ID" value="EDS00128.1"/>
    <property type="molecule type" value="Genomic_DNA"/>
</dbReference>
<proteinExistence type="predicted"/>
<reference evidence="2" key="2">
    <citation type="submission" date="2014-06" db="EMBL/GenBank/DDBJ databases">
        <title>Draft genome sequence of Eubacterium siraeum (DSM 15702).</title>
        <authorList>
            <person name="Sudarsanam P."/>
            <person name="Ley R."/>
            <person name="Guruge J."/>
            <person name="Turnbaugh P.J."/>
            <person name="Mahowald M."/>
            <person name="Liep D."/>
            <person name="Gordon J."/>
        </authorList>
    </citation>
    <scope>NUCLEOTIDE SEQUENCE</scope>
    <source>
        <strain evidence="2">DSM 15702</strain>
    </source>
</reference>
<evidence type="ECO:0000256" key="1">
    <source>
        <dbReference type="SAM" id="SignalP"/>
    </source>
</evidence>
<feature type="chain" id="PRO_5002752551" evidence="1">
    <location>
        <begin position="28"/>
        <end position="146"/>
    </location>
</feature>
<evidence type="ECO:0000313" key="2">
    <source>
        <dbReference type="EMBL" id="EDS00128.1"/>
    </source>
</evidence>
<feature type="signal peptide" evidence="1">
    <location>
        <begin position="1"/>
        <end position="27"/>
    </location>
</feature>
<sequence>MKKIVKRIAAIAVISSTVMSLMASASALTNSETVTNTTKIGTTSYTTKGTNDISTTRYSFVIDLSTYVSSPSSATANEIHTHWQVYDYWTGADIGTKQTEDGYNTNRKDGYDCVSRTYYDDITVLCAHTAYKNGQTLIAKYTQTTN</sequence>
<comment type="caution">
    <text evidence="2">The sequence shown here is derived from an EMBL/GenBank/DDBJ whole genome shotgun (WGS) entry which is preliminary data.</text>
</comment>
<organism evidence="2 3">
    <name type="scientific">[Eubacterium] siraeum DSM 15702</name>
    <dbReference type="NCBI Taxonomy" id="428128"/>
    <lineage>
        <taxon>Bacteria</taxon>
        <taxon>Bacillati</taxon>
        <taxon>Bacillota</taxon>
        <taxon>Clostridia</taxon>
        <taxon>Eubacteriales</taxon>
        <taxon>Oscillospiraceae</taxon>
        <taxon>Oscillospiraceae incertae sedis</taxon>
    </lineage>
</organism>
<accession>B0MQE9</accession>
<dbReference type="Proteomes" id="UP000005326">
    <property type="component" value="Unassembled WGS sequence"/>
</dbReference>